<evidence type="ECO:0000256" key="17">
    <source>
        <dbReference type="SAM" id="Phobius"/>
    </source>
</evidence>
<sequence>MTLIATTLTAVYSMRIIYFALLNQPRFLPLSPINEDNPNLTNPIMRLALGSIFAGFILTMNIPPTSMISMTMPPISKLSALLVTITGLLIAIELNSFTNKSLTLNYIHTHHFSNMLGYFTHLFHRSYPLANLQMGQHIATMLIDLNWYEKTGPKGQADLHSSMSASITSTHKGLIKTYFLSFIISIPLIMMIA</sequence>
<dbReference type="GO" id="GO:0015990">
    <property type="term" value="P:electron transport coupled proton transport"/>
    <property type="evidence" value="ECO:0007669"/>
    <property type="project" value="TreeGrafter"/>
</dbReference>
<protein>
    <recommendedName>
        <fullName evidence="3">NADH-ubiquinone oxidoreductase chain 5</fullName>
        <ecNumber evidence="2">7.1.1.2</ecNumber>
    </recommendedName>
    <alternativeName>
        <fullName evidence="15">NADH dehydrogenase subunit 5</fullName>
    </alternativeName>
</protein>
<dbReference type="EC" id="7.1.1.2" evidence="2"/>
<dbReference type="AlphaFoldDB" id="A0A075QUU2"/>
<feature type="domain" description="NADH dehydrogenase subunit 5 C-terminal" evidence="18">
    <location>
        <begin position="12"/>
        <end position="192"/>
    </location>
</feature>
<keyword evidence="13 19" id="KW-0496">Mitochondrion</keyword>
<evidence type="ECO:0000256" key="11">
    <source>
        <dbReference type="ARBA" id="ARBA00023027"/>
    </source>
</evidence>
<dbReference type="GO" id="GO:0042773">
    <property type="term" value="P:ATP synthesis coupled electron transport"/>
    <property type="evidence" value="ECO:0007669"/>
    <property type="project" value="InterPro"/>
</dbReference>
<keyword evidence="12" id="KW-0830">Ubiquinone</keyword>
<dbReference type="EMBL" id="KJ868093">
    <property type="protein sequence ID" value="AIG22836.1"/>
    <property type="molecule type" value="Genomic_DNA"/>
</dbReference>
<keyword evidence="14 17" id="KW-0472">Membrane</keyword>
<evidence type="ECO:0000256" key="15">
    <source>
        <dbReference type="ARBA" id="ARBA00031027"/>
    </source>
</evidence>
<evidence type="ECO:0000256" key="7">
    <source>
        <dbReference type="ARBA" id="ARBA00022792"/>
    </source>
</evidence>
<keyword evidence="4" id="KW-0813">Transport</keyword>
<geneLocation type="mitochondrion" evidence="19"/>
<evidence type="ECO:0000256" key="9">
    <source>
        <dbReference type="ARBA" id="ARBA00022982"/>
    </source>
</evidence>
<evidence type="ECO:0000256" key="14">
    <source>
        <dbReference type="ARBA" id="ARBA00023136"/>
    </source>
</evidence>
<evidence type="ECO:0000259" key="18">
    <source>
        <dbReference type="Pfam" id="PF06455"/>
    </source>
</evidence>
<dbReference type="InterPro" id="IPR010934">
    <property type="entry name" value="NADH_DH_su5_C"/>
</dbReference>
<keyword evidence="10 17" id="KW-1133">Transmembrane helix</keyword>
<evidence type="ECO:0000256" key="4">
    <source>
        <dbReference type="ARBA" id="ARBA00022448"/>
    </source>
</evidence>
<dbReference type="GO" id="GO:0008137">
    <property type="term" value="F:NADH dehydrogenase (ubiquinone) activity"/>
    <property type="evidence" value="ECO:0007669"/>
    <property type="project" value="UniProtKB-EC"/>
</dbReference>
<dbReference type="Pfam" id="PF06455">
    <property type="entry name" value="NADH5_C"/>
    <property type="match status" value="1"/>
</dbReference>
<organism evidence="19">
    <name type="scientific">Acrobates pygmaeus</name>
    <name type="common">Feathertail glider</name>
    <dbReference type="NCBI Taxonomy" id="190720"/>
    <lineage>
        <taxon>Eukaryota</taxon>
        <taxon>Metazoa</taxon>
        <taxon>Chordata</taxon>
        <taxon>Craniata</taxon>
        <taxon>Vertebrata</taxon>
        <taxon>Euteleostomi</taxon>
        <taxon>Mammalia</taxon>
        <taxon>Metatheria</taxon>
        <taxon>Diprotodontia</taxon>
        <taxon>Acrobatidae</taxon>
        <taxon>Acrobates</taxon>
    </lineage>
</organism>
<feature type="transmembrane region" description="Helical" evidence="17">
    <location>
        <begin position="173"/>
        <end position="192"/>
    </location>
</feature>
<evidence type="ECO:0000256" key="3">
    <source>
        <dbReference type="ARBA" id="ARBA00021096"/>
    </source>
</evidence>
<evidence type="ECO:0000256" key="5">
    <source>
        <dbReference type="ARBA" id="ARBA00022660"/>
    </source>
</evidence>
<name>A0A075QUU2_ACRPY</name>
<evidence type="ECO:0000256" key="8">
    <source>
        <dbReference type="ARBA" id="ARBA00022967"/>
    </source>
</evidence>
<comment type="catalytic activity">
    <reaction evidence="16">
        <text>a ubiquinone + NADH + 5 H(+)(in) = a ubiquinol + NAD(+) + 4 H(+)(out)</text>
        <dbReference type="Rhea" id="RHEA:29091"/>
        <dbReference type="Rhea" id="RHEA-COMP:9565"/>
        <dbReference type="Rhea" id="RHEA-COMP:9566"/>
        <dbReference type="ChEBI" id="CHEBI:15378"/>
        <dbReference type="ChEBI" id="CHEBI:16389"/>
        <dbReference type="ChEBI" id="CHEBI:17976"/>
        <dbReference type="ChEBI" id="CHEBI:57540"/>
        <dbReference type="ChEBI" id="CHEBI:57945"/>
        <dbReference type="EC" id="7.1.1.2"/>
    </reaction>
</comment>
<evidence type="ECO:0000256" key="12">
    <source>
        <dbReference type="ARBA" id="ARBA00023075"/>
    </source>
</evidence>
<keyword evidence="5" id="KW-0679">Respiratory chain</keyword>
<dbReference type="InterPro" id="IPR003945">
    <property type="entry name" value="NU5C-like"/>
</dbReference>
<evidence type="ECO:0000256" key="6">
    <source>
        <dbReference type="ARBA" id="ARBA00022692"/>
    </source>
</evidence>
<accession>A0A075QUU2</accession>
<feature type="transmembrane region" description="Helical" evidence="17">
    <location>
        <begin position="43"/>
        <end position="62"/>
    </location>
</feature>
<evidence type="ECO:0000256" key="1">
    <source>
        <dbReference type="ARBA" id="ARBA00004448"/>
    </source>
</evidence>
<dbReference type="PANTHER" id="PTHR42829">
    <property type="entry name" value="NADH-UBIQUINONE OXIDOREDUCTASE CHAIN 5"/>
    <property type="match status" value="1"/>
</dbReference>
<evidence type="ECO:0000256" key="2">
    <source>
        <dbReference type="ARBA" id="ARBA00012944"/>
    </source>
</evidence>
<comment type="subcellular location">
    <subcellularLocation>
        <location evidence="1">Mitochondrion inner membrane</location>
        <topology evidence="1">Multi-pass membrane protein</topology>
    </subcellularLocation>
</comment>
<keyword evidence="7" id="KW-0999">Mitochondrion inner membrane</keyword>
<keyword evidence="9" id="KW-0249">Electron transport</keyword>
<dbReference type="GO" id="GO:0003954">
    <property type="term" value="F:NADH dehydrogenase activity"/>
    <property type="evidence" value="ECO:0007669"/>
    <property type="project" value="TreeGrafter"/>
</dbReference>
<evidence type="ECO:0000256" key="13">
    <source>
        <dbReference type="ARBA" id="ARBA00023128"/>
    </source>
</evidence>
<keyword evidence="6 17" id="KW-0812">Transmembrane</keyword>
<keyword evidence="8" id="KW-1278">Translocase</keyword>
<evidence type="ECO:0000256" key="10">
    <source>
        <dbReference type="ARBA" id="ARBA00022989"/>
    </source>
</evidence>
<feature type="transmembrane region" description="Helical" evidence="17">
    <location>
        <begin position="74"/>
        <end position="92"/>
    </location>
</feature>
<keyword evidence="11" id="KW-0520">NAD</keyword>
<dbReference type="GO" id="GO:0005743">
    <property type="term" value="C:mitochondrial inner membrane"/>
    <property type="evidence" value="ECO:0007669"/>
    <property type="project" value="UniProtKB-SubCell"/>
</dbReference>
<evidence type="ECO:0000313" key="19">
    <source>
        <dbReference type="EMBL" id="AIG22836.1"/>
    </source>
</evidence>
<reference evidence="19" key="1">
    <citation type="journal article" date="2014" name="Mol. Biol. Evol.">
        <title>Molecular phylogeny, biogeography, and habitat preference evolution of marsupials.</title>
        <authorList>
            <person name="Mitchell K.J."/>
            <person name="Pratt R.C."/>
            <person name="Watson L.N."/>
            <person name="Gibb G.C."/>
            <person name="Llamas B."/>
            <person name="Kasper M."/>
            <person name="Edson J."/>
            <person name="Hopwood B."/>
            <person name="Male D."/>
            <person name="Armstrong K."/>
            <person name="Meyer M."/>
            <person name="Hofreiter M."/>
            <person name="Austin J."/>
            <person name="Donnellan S.C."/>
            <person name="Lee M.S.Y."/>
            <person name="Phillips M.J."/>
            <person name="Cooper A."/>
        </authorList>
    </citation>
    <scope>NUCLEOTIDE SEQUENCE</scope>
</reference>
<evidence type="ECO:0000256" key="16">
    <source>
        <dbReference type="ARBA" id="ARBA00049551"/>
    </source>
</evidence>
<proteinExistence type="predicted"/>
<dbReference type="PANTHER" id="PTHR42829:SF2">
    <property type="entry name" value="NADH-UBIQUINONE OXIDOREDUCTASE CHAIN 5"/>
    <property type="match status" value="1"/>
</dbReference>